<dbReference type="Gene3D" id="3.30.70.1560">
    <property type="entry name" value="Alpha-L RNA-binding motif"/>
    <property type="match status" value="1"/>
</dbReference>
<dbReference type="GO" id="GO:0003723">
    <property type="term" value="F:RNA binding"/>
    <property type="evidence" value="ECO:0007669"/>
    <property type="project" value="UniProtKB-KW"/>
</dbReference>
<evidence type="ECO:0000256" key="3">
    <source>
        <dbReference type="PROSITE-ProRule" id="PRU00182"/>
    </source>
</evidence>
<comment type="caution">
    <text evidence="6">The sequence shown here is derived from an EMBL/GenBank/DDBJ whole genome shotgun (WGS) entry which is preliminary data.</text>
</comment>
<dbReference type="CDD" id="cd00165">
    <property type="entry name" value="S4"/>
    <property type="match status" value="1"/>
</dbReference>
<dbReference type="InterPro" id="IPR006145">
    <property type="entry name" value="PsdUridine_synth_RsuA/RluA"/>
</dbReference>
<reference evidence="6 7" key="1">
    <citation type="journal article" date="2012" name="Genome Biol.">
        <title>Genome and low-iron response of an oceanic diatom adapted to chronic iron limitation.</title>
        <authorList>
            <person name="Lommer M."/>
            <person name="Specht M."/>
            <person name="Roy A.S."/>
            <person name="Kraemer L."/>
            <person name="Andreson R."/>
            <person name="Gutowska M.A."/>
            <person name="Wolf J."/>
            <person name="Bergner S.V."/>
            <person name="Schilhabel M.B."/>
            <person name="Klostermeier U.C."/>
            <person name="Beiko R.G."/>
            <person name="Rosenstiel P."/>
            <person name="Hippler M."/>
            <person name="Laroche J."/>
        </authorList>
    </citation>
    <scope>NUCLEOTIDE SEQUENCE [LARGE SCALE GENOMIC DNA]</scope>
    <source>
        <strain evidence="6 7">CCMP1005</strain>
    </source>
</reference>
<dbReference type="OMA" id="KRMFGHF"/>
<dbReference type="PROSITE" id="PS01149">
    <property type="entry name" value="PSI_RSU"/>
    <property type="match status" value="1"/>
</dbReference>
<dbReference type="InterPro" id="IPR042092">
    <property type="entry name" value="PsdUridine_s_RsuA/RluB/E/F_cat"/>
</dbReference>
<dbReference type="PANTHER" id="PTHR47683:SF2">
    <property type="entry name" value="RNA-BINDING S4 DOMAIN-CONTAINING PROTEIN"/>
    <property type="match status" value="1"/>
</dbReference>
<dbReference type="SUPFAM" id="SSF55120">
    <property type="entry name" value="Pseudouridine synthase"/>
    <property type="match status" value="1"/>
</dbReference>
<sequence length="359" mass="39751">MATTAPATAIALLLFTTFCECRGLHADDSSIGSTSAFVAGCHRYSTQNFRRCQSHRLPLELSQSSTSDNVPKEGVRLNKVFKATHSRREADKLVEEGRVSVNGEVVRTKGGMLVVPYRDEVRLDGDLVENWERLVVIGKGGDDSHSSNKGDLGTSNFEYIKYFKPLGVTCTTDSRVKDNIIDSIRRDGLRSRTRIFPVGRLDKETTGLIILTSDGRLVNSVLRGDRKQPKVYKVMVNGRLSESDLQNLRDGIVIKTVAQRKGRTEEENTLVARTRPALIERLGPSSCQMTLVEGRNRQIRKMMEALGHQVVRLHRVEFIGMGLGGLERPGDWTRLDKDEMDLVKKALGAAADAAAGDVD</sequence>
<dbReference type="InterPro" id="IPR020094">
    <property type="entry name" value="TruA/RsuA/RluB/E/F_N"/>
</dbReference>
<evidence type="ECO:0000256" key="1">
    <source>
        <dbReference type="ARBA" id="ARBA00008348"/>
    </source>
</evidence>
<dbReference type="EMBL" id="AGNL01038974">
    <property type="protein sequence ID" value="EJK52919.1"/>
    <property type="molecule type" value="Genomic_DNA"/>
</dbReference>
<dbReference type="InterPro" id="IPR036986">
    <property type="entry name" value="S4_RNA-bd_sf"/>
</dbReference>
<feature type="signal peptide" evidence="4">
    <location>
        <begin position="1"/>
        <end position="21"/>
    </location>
</feature>
<keyword evidence="3" id="KW-0694">RNA-binding</keyword>
<keyword evidence="4" id="KW-0732">Signal</keyword>
<dbReference type="Proteomes" id="UP000266841">
    <property type="component" value="Unassembled WGS sequence"/>
</dbReference>
<proteinExistence type="inferred from homology"/>
<dbReference type="Pfam" id="PF00849">
    <property type="entry name" value="PseudoU_synth_2"/>
    <property type="match status" value="1"/>
</dbReference>
<dbReference type="Gene3D" id="3.30.70.580">
    <property type="entry name" value="Pseudouridine synthase I, catalytic domain, N-terminal subdomain"/>
    <property type="match status" value="1"/>
</dbReference>
<dbReference type="PROSITE" id="PS50889">
    <property type="entry name" value="S4"/>
    <property type="match status" value="1"/>
</dbReference>
<dbReference type="SMART" id="SM00363">
    <property type="entry name" value="S4"/>
    <property type="match status" value="1"/>
</dbReference>
<dbReference type="OrthoDB" id="440619at2759"/>
<evidence type="ECO:0000259" key="5">
    <source>
        <dbReference type="SMART" id="SM00363"/>
    </source>
</evidence>
<evidence type="ECO:0000256" key="2">
    <source>
        <dbReference type="ARBA" id="ARBA00023235"/>
    </source>
</evidence>
<evidence type="ECO:0000313" key="7">
    <source>
        <dbReference type="Proteomes" id="UP000266841"/>
    </source>
</evidence>
<keyword evidence="7" id="KW-1185">Reference proteome</keyword>
<dbReference type="InterPro" id="IPR000748">
    <property type="entry name" value="PsdUridine_synth_RsuA/RluB/E/F"/>
</dbReference>
<dbReference type="GO" id="GO:0001522">
    <property type="term" value="P:pseudouridine synthesis"/>
    <property type="evidence" value="ECO:0007669"/>
    <property type="project" value="InterPro"/>
</dbReference>
<dbReference type="SUPFAM" id="SSF55174">
    <property type="entry name" value="Alpha-L RNA-binding motif"/>
    <property type="match status" value="1"/>
</dbReference>
<dbReference type="GO" id="GO:0006364">
    <property type="term" value="P:rRNA processing"/>
    <property type="evidence" value="ECO:0007669"/>
    <property type="project" value="UniProtKB-ARBA"/>
</dbReference>
<dbReference type="Gene3D" id="3.10.290.10">
    <property type="entry name" value="RNA-binding S4 domain"/>
    <property type="match status" value="1"/>
</dbReference>
<evidence type="ECO:0000313" key="6">
    <source>
        <dbReference type="EMBL" id="EJK52919.1"/>
    </source>
</evidence>
<feature type="domain" description="RNA-binding S4" evidence="5">
    <location>
        <begin position="75"/>
        <end position="137"/>
    </location>
</feature>
<keyword evidence="2" id="KW-0413">Isomerase</keyword>
<dbReference type="NCBIfam" id="TIGR00093">
    <property type="entry name" value="pseudouridine synthase"/>
    <property type="match status" value="1"/>
</dbReference>
<evidence type="ECO:0000256" key="4">
    <source>
        <dbReference type="SAM" id="SignalP"/>
    </source>
</evidence>
<name>K0RKU2_THAOC</name>
<organism evidence="6 7">
    <name type="scientific">Thalassiosira oceanica</name>
    <name type="common">Marine diatom</name>
    <dbReference type="NCBI Taxonomy" id="159749"/>
    <lineage>
        <taxon>Eukaryota</taxon>
        <taxon>Sar</taxon>
        <taxon>Stramenopiles</taxon>
        <taxon>Ochrophyta</taxon>
        <taxon>Bacillariophyta</taxon>
        <taxon>Coscinodiscophyceae</taxon>
        <taxon>Thalassiosirophycidae</taxon>
        <taxon>Thalassiosirales</taxon>
        <taxon>Thalassiosiraceae</taxon>
        <taxon>Thalassiosira</taxon>
    </lineage>
</organism>
<dbReference type="InterPro" id="IPR050343">
    <property type="entry name" value="RsuA_PseudoU_synthase"/>
</dbReference>
<dbReference type="Pfam" id="PF01479">
    <property type="entry name" value="S4"/>
    <property type="match status" value="1"/>
</dbReference>
<dbReference type="InterPro" id="IPR020103">
    <property type="entry name" value="PsdUridine_synth_cat_dom_sf"/>
</dbReference>
<dbReference type="AlphaFoldDB" id="K0RKU2"/>
<comment type="similarity">
    <text evidence="1">Belongs to the pseudouridine synthase RsuA family.</text>
</comment>
<dbReference type="GO" id="GO:0009982">
    <property type="term" value="F:pseudouridine synthase activity"/>
    <property type="evidence" value="ECO:0007669"/>
    <property type="project" value="InterPro"/>
</dbReference>
<accession>K0RKU2</accession>
<feature type="chain" id="PRO_5003840375" description="RNA-binding S4 domain-containing protein" evidence="4">
    <location>
        <begin position="22"/>
        <end position="359"/>
    </location>
</feature>
<gene>
    <name evidence="6" type="ORF">THAOC_27754</name>
</gene>
<dbReference type="PANTHER" id="PTHR47683">
    <property type="entry name" value="PSEUDOURIDINE SYNTHASE FAMILY PROTEIN-RELATED"/>
    <property type="match status" value="1"/>
</dbReference>
<dbReference type="InterPro" id="IPR002942">
    <property type="entry name" value="S4_RNA-bd"/>
</dbReference>
<dbReference type="InterPro" id="IPR018496">
    <property type="entry name" value="PsdUridine_synth_RsuA/RluB_CS"/>
</dbReference>
<dbReference type="eggNOG" id="ENOG502S02U">
    <property type="taxonomic scope" value="Eukaryota"/>
</dbReference>
<protein>
    <recommendedName>
        <fullName evidence="5">RNA-binding S4 domain-containing protein</fullName>
    </recommendedName>
</protein>